<evidence type="ECO:0000313" key="2">
    <source>
        <dbReference type="Proteomes" id="UP001596411"/>
    </source>
</evidence>
<dbReference type="Proteomes" id="UP001596411">
    <property type="component" value="Unassembled WGS sequence"/>
</dbReference>
<dbReference type="RefSeq" id="WP_346063781.1">
    <property type="nucleotide sequence ID" value="NZ_BAAADR010000022.1"/>
</dbReference>
<comment type="caution">
    <text evidence="1">The sequence shown here is derived from an EMBL/GenBank/DDBJ whole genome shotgun (WGS) entry which is preliminary data.</text>
</comment>
<accession>A0ABW2F2U5</accession>
<evidence type="ECO:0000313" key="1">
    <source>
        <dbReference type="EMBL" id="MFC7091441.1"/>
    </source>
</evidence>
<reference evidence="2" key="1">
    <citation type="journal article" date="2019" name="Int. J. Syst. Evol. Microbiol.">
        <title>The Global Catalogue of Microorganisms (GCM) 10K type strain sequencing project: providing services to taxonomists for standard genome sequencing and annotation.</title>
        <authorList>
            <consortium name="The Broad Institute Genomics Platform"/>
            <consortium name="The Broad Institute Genome Sequencing Center for Infectious Disease"/>
            <person name="Wu L."/>
            <person name="Ma J."/>
        </authorList>
    </citation>
    <scope>NUCLEOTIDE SEQUENCE [LARGE SCALE GENOMIC DNA]</scope>
    <source>
        <strain evidence="2">CGMCC 1.13666</strain>
    </source>
</reference>
<protein>
    <submittedName>
        <fullName evidence="1">Uncharacterized protein</fullName>
    </submittedName>
</protein>
<proteinExistence type="predicted"/>
<keyword evidence="2" id="KW-1185">Reference proteome</keyword>
<organism evidence="1 2">
    <name type="scientific">Halomonas salifodinae</name>
    <dbReference type="NCBI Taxonomy" id="438745"/>
    <lineage>
        <taxon>Bacteria</taxon>
        <taxon>Pseudomonadati</taxon>
        <taxon>Pseudomonadota</taxon>
        <taxon>Gammaproteobacteria</taxon>
        <taxon>Oceanospirillales</taxon>
        <taxon>Halomonadaceae</taxon>
        <taxon>Halomonas</taxon>
    </lineage>
</organism>
<dbReference type="EMBL" id="JBHSZP010000036">
    <property type="protein sequence ID" value="MFC7091441.1"/>
    <property type="molecule type" value="Genomic_DNA"/>
</dbReference>
<name>A0ABW2F2U5_9GAMM</name>
<gene>
    <name evidence="1" type="ORF">ACFQH5_17995</name>
</gene>
<sequence length="226" mass="24904">MMTVRVVSADDETIGVRSTIIRRVGGDVGADYTYYTDENGEVEVPADCQNTFFKPYGYSPLYSRTLAWVPCRDDPTIISLIPVAFAPVVQSAIDADLSVFVASRPEISDYQEQFSTALEVGNTPDVAYSANEIAATLRQVGETELAEAFSVTAMASGWQTIDISLHLSHTVGGGEYIAVDPGQRSWRMTPEGQDVLFLFQEKAGIRQTGVWDWQTFKALQAEEVER</sequence>